<accession>A0A8S4EC47</accession>
<keyword evidence="2" id="KW-1185">Reference proteome</keyword>
<name>A0A8S4EC47_PLUXY</name>
<dbReference type="AlphaFoldDB" id="A0A8S4EC47"/>
<dbReference type="SUPFAM" id="SSF52047">
    <property type="entry name" value="RNI-like"/>
    <property type="match status" value="1"/>
</dbReference>
<evidence type="ECO:0000313" key="2">
    <source>
        <dbReference type="Proteomes" id="UP000653454"/>
    </source>
</evidence>
<gene>
    <name evidence="1" type="ORF">PLXY2_LOCUS5015</name>
</gene>
<protein>
    <submittedName>
        <fullName evidence="1">(diamondback moth) hypothetical protein</fullName>
    </submittedName>
</protein>
<dbReference type="Gene3D" id="3.80.10.10">
    <property type="entry name" value="Ribonuclease Inhibitor"/>
    <property type="match status" value="1"/>
</dbReference>
<sequence length="282" mass="32352">MALSLKQGKVFRNLYITSRWFSNKNEEKSVYQRDEEGPQERSIYGKPYPEWRKPWLQRKGEVLPKLSVFTEKNPSPDILNAMQNLPYMTMEKVKDWWAEMKDLQEVENQKYSSERNEILGSNLAAAHFFTFRGAGIRFKGQKAWLSGPEEEMKLPEKFKDGYFVEAIDCSQFIKSGIRYEGLANIADLSFLKWLSLKNNVYIDVWCLDRVAGLAKSLEFLDISGCRLCVGGVHALARMPELKMLVVTDPGENIAVQAALSILEQEKPDLVINAIEPEEFVAK</sequence>
<dbReference type="InterPro" id="IPR032675">
    <property type="entry name" value="LRR_dom_sf"/>
</dbReference>
<organism evidence="1 2">
    <name type="scientific">Plutella xylostella</name>
    <name type="common">Diamondback moth</name>
    <name type="synonym">Plutella maculipennis</name>
    <dbReference type="NCBI Taxonomy" id="51655"/>
    <lineage>
        <taxon>Eukaryota</taxon>
        <taxon>Metazoa</taxon>
        <taxon>Ecdysozoa</taxon>
        <taxon>Arthropoda</taxon>
        <taxon>Hexapoda</taxon>
        <taxon>Insecta</taxon>
        <taxon>Pterygota</taxon>
        <taxon>Neoptera</taxon>
        <taxon>Endopterygota</taxon>
        <taxon>Lepidoptera</taxon>
        <taxon>Glossata</taxon>
        <taxon>Ditrysia</taxon>
        <taxon>Yponomeutoidea</taxon>
        <taxon>Plutellidae</taxon>
        <taxon>Plutella</taxon>
    </lineage>
</organism>
<comment type="caution">
    <text evidence="1">The sequence shown here is derived from an EMBL/GenBank/DDBJ whole genome shotgun (WGS) entry which is preliminary data.</text>
</comment>
<proteinExistence type="predicted"/>
<reference evidence="1" key="1">
    <citation type="submission" date="2020-11" db="EMBL/GenBank/DDBJ databases">
        <authorList>
            <person name="Whiteford S."/>
        </authorList>
    </citation>
    <scope>NUCLEOTIDE SEQUENCE</scope>
</reference>
<evidence type="ECO:0000313" key="1">
    <source>
        <dbReference type="EMBL" id="CAG9112809.1"/>
    </source>
</evidence>
<dbReference type="Proteomes" id="UP000653454">
    <property type="component" value="Unassembled WGS sequence"/>
</dbReference>
<dbReference type="EMBL" id="CAJHNJ030000014">
    <property type="protein sequence ID" value="CAG9112809.1"/>
    <property type="molecule type" value="Genomic_DNA"/>
</dbReference>